<dbReference type="Proteomes" id="UP001154114">
    <property type="component" value="Chromosome 13"/>
</dbReference>
<sequence length="177" mass="19391">MAALVFFSLYQKTLVLYFTGSYRSVVSRSKSANTVLAALNPIAIAIRSNRLGKQRESHGAGESPGTPRKHPAGTVQVLWRTHCSLYTKMFKLFPRGVSPPFAEEIKSGKVYWYGKTCAERRRAGLPINCATDTTTRGTRGAEPGASAVSLALEDACKYRAHMSHRRGRAINCAADQI</sequence>
<protein>
    <submittedName>
        <fullName evidence="2">Uncharacterized protein</fullName>
    </submittedName>
</protein>
<reference evidence="2" key="1">
    <citation type="submission" date="2021-12" db="EMBL/GenBank/DDBJ databases">
        <authorList>
            <person name="King R."/>
        </authorList>
    </citation>
    <scope>NUCLEOTIDE SEQUENCE</scope>
</reference>
<name>A0A9N8Q0J8_CHRIL</name>
<dbReference type="AlphaFoldDB" id="A0A9N8Q0J8"/>
<proteinExistence type="predicted"/>
<accession>A0A9N8Q0J8</accession>
<organism evidence="2 3">
    <name type="scientific">Chrysodeixis includens</name>
    <name type="common">Soybean looper</name>
    <name type="synonym">Pseudoplusia includens</name>
    <dbReference type="NCBI Taxonomy" id="689277"/>
    <lineage>
        <taxon>Eukaryota</taxon>
        <taxon>Metazoa</taxon>
        <taxon>Ecdysozoa</taxon>
        <taxon>Arthropoda</taxon>
        <taxon>Hexapoda</taxon>
        <taxon>Insecta</taxon>
        <taxon>Pterygota</taxon>
        <taxon>Neoptera</taxon>
        <taxon>Endopterygota</taxon>
        <taxon>Lepidoptera</taxon>
        <taxon>Glossata</taxon>
        <taxon>Ditrysia</taxon>
        <taxon>Noctuoidea</taxon>
        <taxon>Noctuidae</taxon>
        <taxon>Plusiinae</taxon>
        <taxon>Chrysodeixis</taxon>
    </lineage>
</organism>
<evidence type="ECO:0000256" key="1">
    <source>
        <dbReference type="SAM" id="MobiDB-lite"/>
    </source>
</evidence>
<evidence type="ECO:0000313" key="2">
    <source>
        <dbReference type="EMBL" id="CAD0200589.1"/>
    </source>
</evidence>
<feature type="region of interest" description="Disordered" evidence="1">
    <location>
        <begin position="51"/>
        <end position="72"/>
    </location>
</feature>
<dbReference type="EMBL" id="LR824016">
    <property type="protein sequence ID" value="CAD0200589.1"/>
    <property type="molecule type" value="Genomic_DNA"/>
</dbReference>
<evidence type="ECO:0000313" key="3">
    <source>
        <dbReference type="Proteomes" id="UP001154114"/>
    </source>
</evidence>
<gene>
    <name evidence="2" type="ORF">CINC_LOCUS2274</name>
</gene>
<keyword evidence="3" id="KW-1185">Reference proteome</keyword>